<feature type="transmembrane region" description="Helical" evidence="5">
    <location>
        <begin position="305"/>
        <end position="323"/>
    </location>
</feature>
<dbReference type="PANTHER" id="PTHR11662">
    <property type="entry name" value="SOLUTE CARRIER FAMILY 17"/>
    <property type="match status" value="1"/>
</dbReference>
<sequence length="388" mass="42363">MGVSGICTVLLPVCARTSVVLVFILRVILGLVQGVVHPACYSLWGRWAPRFETSKLLAVSGVGAVIGIITTFATSGLLCEYGFDNGWGSIFYITGGLCCIWTVLWFYNVRDSPSKHPRISEVERAYIENNVAFDTRKKNMTTPWKDMVKSAPLWALLICHSCSNWADYTLMTSLPVFMKEVLRFDIKSNGALSATPYICSSVSVLLVAHLADRLRTFIGGSIFLVATGFVPCSKRELAVVFLCTAVFANGSNAAGYGANHIDIAPKYAGLLIGITNTAATIPGIISPMVAGALTPNGDPEEWRNVFYVAAGFYISGMVIFAIFGSGEVQSWAMDKEIEIKVSSSLLFPANEDKDKQVVPENDTVKQRLFIENNDNHTDLDDIQNTKLD</sequence>
<accession>A0A8S3REV0</accession>
<keyword evidence="8" id="KW-1185">Reference proteome</keyword>
<dbReference type="GO" id="GO:0016324">
    <property type="term" value="C:apical plasma membrane"/>
    <property type="evidence" value="ECO:0007669"/>
    <property type="project" value="TreeGrafter"/>
</dbReference>
<evidence type="ECO:0000313" key="7">
    <source>
        <dbReference type="EMBL" id="CAG2205283.1"/>
    </source>
</evidence>
<dbReference type="Gene3D" id="1.20.1250.20">
    <property type="entry name" value="MFS general substrate transporter like domains"/>
    <property type="match status" value="2"/>
</dbReference>
<gene>
    <name evidence="7" type="ORF">MEDL_19887</name>
</gene>
<evidence type="ECO:0000256" key="5">
    <source>
        <dbReference type="SAM" id="Phobius"/>
    </source>
</evidence>
<feature type="transmembrane region" description="Helical" evidence="5">
    <location>
        <begin position="25"/>
        <end position="44"/>
    </location>
</feature>
<protein>
    <submittedName>
        <fullName evidence="7">SLC17A5</fullName>
    </submittedName>
</protein>
<dbReference type="Pfam" id="PF07690">
    <property type="entry name" value="MFS_1"/>
    <property type="match status" value="1"/>
</dbReference>
<evidence type="ECO:0000313" key="8">
    <source>
        <dbReference type="Proteomes" id="UP000683360"/>
    </source>
</evidence>
<dbReference type="InterPro" id="IPR011701">
    <property type="entry name" value="MFS"/>
</dbReference>
<evidence type="ECO:0000256" key="4">
    <source>
        <dbReference type="ARBA" id="ARBA00023136"/>
    </source>
</evidence>
<dbReference type="EMBL" id="CAJPWZ010001022">
    <property type="protein sequence ID" value="CAG2205283.1"/>
    <property type="molecule type" value="Genomic_DNA"/>
</dbReference>
<dbReference type="OrthoDB" id="2985014at2759"/>
<feature type="transmembrane region" description="Helical" evidence="5">
    <location>
        <begin position="56"/>
        <end position="78"/>
    </location>
</feature>
<dbReference type="FunFam" id="1.20.1250.20:FF:000532">
    <property type="entry name" value="SLC (SoLute Carrier) homolog"/>
    <property type="match status" value="1"/>
</dbReference>
<proteinExistence type="predicted"/>
<keyword evidence="2 5" id="KW-0812">Transmembrane</keyword>
<dbReference type="InterPro" id="IPR020846">
    <property type="entry name" value="MFS_dom"/>
</dbReference>
<keyword evidence="3 5" id="KW-1133">Transmembrane helix</keyword>
<keyword evidence="4 5" id="KW-0472">Membrane</keyword>
<comment type="subcellular location">
    <subcellularLocation>
        <location evidence="1">Membrane</location>
        <topology evidence="1">Multi-pass membrane protein</topology>
    </subcellularLocation>
</comment>
<evidence type="ECO:0000256" key="1">
    <source>
        <dbReference type="ARBA" id="ARBA00004141"/>
    </source>
</evidence>
<dbReference type="GO" id="GO:0006820">
    <property type="term" value="P:monoatomic anion transport"/>
    <property type="evidence" value="ECO:0007669"/>
    <property type="project" value="TreeGrafter"/>
</dbReference>
<feature type="transmembrane region" description="Helical" evidence="5">
    <location>
        <begin position="90"/>
        <end position="109"/>
    </location>
</feature>
<comment type="caution">
    <text evidence="7">The sequence shown here is derived from an EMBL/GenBank/DDBJ whole genome shotgun (WGS) entry which is preliminary data.</text>
</comment>
<dbReference type="PROSITE" id="PS50850">
    <property type="entry name" value="MFS"/>
    <property type="match status" value="1"/>
</dbReference>
<dbReference type="InterPro" id="IPR050382">
    <property type="entry name" value="MFS_Na/Anion_cotransporter"/>
</dbReference>
<organism evidence="7 8">
    <name type="scientific">Mytilus edulis</name>
    <name type="common">Blue mussel</name>
    <dbReference type="NCBI Taxonomy" id="6550"/>
    <lineage>
        <taxon>Eukaryota</taxon>
        <taxon>Metazoa</taxon>
        <taxon>Spiralia</taxon>
        <taxon>Lophotrochozoa</taxon>
        <taxon>Mollusca</taxon>
        <taxon>Bivalvia</taxon>
        <taxon>Autobranchia</taxon>
        <taxon>Pteriomorphia</taxon>
        <taxon>Mytilida</taxon>
        <taxon>Mytiloidea</taxon>
        <taxon>Mytilidae</taxon>
        <taxon>Mytilinae</taxon>
        <taxon>Mytilus</taxon>
    </lineage>
</organism>
<dbReference type="Proteomes" id="UP000683360">
    <property type="component" value="Unassembled WGS sequence"/>
</dbReference>
<reference evidence="7" key="1">
    <citation type="submission" date="2021-03" db="EMBL/GenBank/DDBJ databases">
        <authorList>
            <person name="Bekaert M."/>
        </authorList>
    </citation>
    <scope>NUCLEOTIDE SEQUENCE</scope>
</reference>
<evidence type="ECO:0000256" key="2">
    <source>
        <dbReference type="ARBA" id="ARBA00022692"/>
    </source>
</evidence>
<dbReference type="GO" id="GO:0022857">
    <property type="term" value="F:transmembrane transporter activity"/>
    <property type="evidence" value="ECO:0007669"/>
    <property type="project" value="InterPro"/>
</dbReference>
<feature type="transmembrane region" description="Helical" evidence="5">
    <location>
        <begin position="237"/>
        <end position="258"/>
    </location>
</feature>
<name>A0A8S3REV0_MYTED</name>
<feature type="transmembrane region" description="Helical" evidence="5">
    <location>
        <begin position="186"/>
        <end position="207"/>
    </location>
</feature>
<feature type="domain" description="Major facilitator superfamily (MFS) profile" evidence="6">
    <location>
        <begin position="1"/>
        <end position="328"/>
    </location>
</feature>
<evidence type="ECO:0000256" key="3">
    <source>
        <dbReference type="ARBA" id="ARBA00022989"/>
    </source>
</evidence>
<dbReference type="SUPFAM" id="SSF103473">
    <property type="entry name" value="MFS general substrate transporter"/>
    <property type="match status" value="1"/>
</dbReference>
<feature type="transmembrane region" description="Helical" evidence="5">
    <location>
        <begin position="270"/>
        <end position="293"/>
    </location>
</feature>
<dbReference type="InterPro" id="IPR036259">
    <property type="entry name" value="MFS_trans_sf"/>
</dbReference>
<dbReference type="AlphaFoldDB" id="A0A8S3REV0"/>
<evidence type="ECO:0000259" key="6">
    <source>
        <dbReference type="PROSITE" id="PS50850"/>
    </source>
</evidence>
<dbReference type="PANTHER" id="PTHR11662:SF399">
    <property type="entry name" value="FI19708P1-RELATED"/>
    <property type="match status" value="1"/>
</dbReference>